<accession>A0A6V8NTY4</accession>
<name>A0A6V8NTY4_9ACTN</name>
<feature type="non-terminal residue" evidence="2">
    <location>
        <position position="32"/>
    </location>
</feature>
<comment type="caution">
    <text evidence="2">The sequence shown here is derived from an EMBL/GenBank/DDBJ whole genome shotgun (WGS) entry which is preliminary data.</text>
</comment>
<evidence type="ECO:0000313" key="2">
    <source>
        <dbReference type="EMBL" id="GFP23762.1"/>
    </source>
</evidence>
<gene>
    <name evidence="2" type="ORF">HKBW3S09_01227</name>
</gene>
<evidence type="ECO:0000313" key="3">
    <source>
        <dbReference type="Proteomes" id="UP000585609"/>
    </source>
</evidence>
<sequence length="32" mass="3576">MNALNIFNRIAVVLLLLVVIFISAVIMVDTFI</sequence>
<feature type="transmembrane region" description="Helical" evidence="1">
    <location>
        <begin position="6"/>
        <end position="28"/>
    </location>
</feature>
<keyword evidence="1" id="KW-1133">Transmembrane helix</keyword>
<dbReference type="Proteomes" id="UP000585609">
    <property type="component" value="Unassembled WGS sequence"/>
</dbReference>
<dbReference type="AlphaFoldDB" id="A0A6V8NTY4"/>
<proteinExistence type="predicted"/>
<protein>
    <submittedName>
        <fullName evidence="2">Uncharacterized protein</fullName>
    </submittedName>
</protein>
<keyword evidence="1" id="KW-0472">Membrane</keyword>
<dbReference type="EMBL" id="BLRW01000189">
    <property type="protein sequence ID" value="GFP23762.1"/>
    <property type="molecule type" value="Genomic_DNA"/>
</dbReference>
<reference evidence="2 3" key="1">
    <citation type="journal article" date="2020" name="Front. Microbiol.">
        <title>Single-cell genomics of novel Actinobacteria with the Wood-Ljungdahl pathway discovered in a serpentinizing system.</title>
        <authorList>
            <person name="Merino N."/>
            <person name="Kawai M."/>
            <person name="Boyd E.S."/>
            <person name="Colman D.R."/>
            <person name="McGlynn S.E."/>
            <person name="Nealson K.H."/>
            <person name="Kurokawa K."/>
            <person name="Hongoh Y."/>
        </authorList>
    </citation>
    <scope>NUCLEOTIDE SEQUENCE [LARGE SCALE GENOMIC DNA]</scope>
    <source>
        <strain evidence="2 3">S09_30</strain>
    </source>
</reference>
<keyword evidence="1" id="KW-0812">Transmembrane</keyword>
<organism evidence="2 3">
    <name type="scientific">Candidatus Hakubella thermalkaliphila</name>
    <dbReference type="NCBI Taxonomy" id="2754717"/>
    <lineage>
        <taxon>Bacteria</taxon>
        <taxon>Bacillati</taxon>
        <taxon>Actinomycetota</taxon>
        <taxon>Actinomycetota incertae sedis</taxon>
        <taxon>Candidatus Hakubellales</taxon>
        <taxon>Candidatus Hakubellaceae</taxon>
        <taxon>Candidatus Hakubella</taxon>
    </lineage>
</organism>
<evidence type="ECO:0000256" key="1">
    <source>
        <dbReference type="SAM" id="Phobius"/>
    </source>
</evidence>